<dbReference type="EMBL" id="HM631981">
    <property type="protein sequence ID" value="ADL16659.1"/>
    <property type="molecule type" value="Genomic_DNA"/>
</dbReference>
<proteinExistence type="predicted"/>
<sequence length="85" mass="9817">MSAFSSMTVAPYFLSDLPCLLVTDCRAQLRPRWARLPSLPTIARSIMSEVARLPRARLCHRWPVFLRTFSRLSRAPLIYDQTTHV</sequence>
<evidence type="ECO:0000313" key="1">
    <source>
        <dbReference type="EMBL" id="ADL16659.1"/>
    </source>
</evidence>
<organism evidence="1">
    <name type="scientific">Abalone herpesvirus Victoria/AUS/2007</name>
    <dbReference type="NCBI Taxonomy" id="860344"/>
    <lineage>
        <taxon>Viruses</taxon>
        <taxon>Duplodnaviria</taxon>
        <taxon>Heunggongvirae</taxon>
        <taxon>Peploviricota</taxon>
        <taxon>Herviviricetes</taxon>
        <taxon>Herpesvirales</taxon>
        <taxon>Malacoherpesviridae</taxon>
        <taxon>Aurivirus</taxon>
        <taxon>Aurivirus haliotidmalaco1</taxon>
        <taxon>Haliotid herpesvirus 1</taxon>
    </lineage>
</organism>
<accession>E0ADI6</accession>
<reference evidence="1" key="1">
    <citation type="submission" date="2010-06" db="EMBL/GenBank/DDBJ databases">
        <title>A neurotropic herpesvirus infecting the gastropod, abalone, shares ancestry with oyster herpesvirus and a herpesvirus associated with the amphioxus genome.</title>
        <authorList>
            <person name="Savin K.W."/>
            <person name="Cocks B.G."/>
            <person name="Wong F."/>
            <person name="Sawbridge T."/>
            <person name="Cogan N."/>
            <person name="Savage D."/>
            <person name="Warner S."/>
        </authorList>
    </citation>
    <scope>NUCLEOTIDE SEQUENCE</scope>
    <source>
        <strain evidence="1">Victoria</strain>
    </source>
</reference>
<protein>
    <submittedName>
        <fullName evidence="1">AbHVp021c</fullName>
    </submittedName>
</protein>
<name>E0ADI6_9VIRU</name>
<gene>
    <name evidence="1" type="ORF">AbHVp021c</name>
</gene>